<evidence type="ECO:0000313" key="1">
    <source>
        <dbReference type="EMBL" id="KRK45853.1"/>
    </source>
</evidence>
<organism evidence="1 2">
    <name type="scientific">Dellaglioa algida DSM 15638</name>
    <dbReference type="NCBI Taxonomy" id="1423719"/>
    <lineage>
        <taxon>Bacteria</taxon>
        <taxon>Bacillati</taxon>
        <taxon>Bacillota</taxon>
        <taxon>Bacilli</taxon>
        <taxon>Lactobacillales</taxon>
        <taxon>Lactobacillaceae</taxon>
        <taxon>Dellaglioa</taxon>
    </lineage>
</organism>
<dbReference type="PATRIC" id="fig|1423719.4.peg.1105"/>
<dbReference type="AlphaFoldDB" id="A0A0R1HH34"/>
<proteinExistence type="predicted"/>
<name>A0A0R1HH34_9LACO</name>
<dbReference type="EMBL" id="AZDI01000004">
    <property type="protein sequence ID" value="KRK45853.1"/>
    <property type="molecule type" value="Genomic_DNA"/>
</dbReference>
<comment type="caution">
    <text evidence="1">The sequence shown here is derived from an EMBL/GenBank/DDBJ whole genome shotgun (WGS) entry which is preliminary data.</text>
</comment>
<dbReference type="Proteomes" id="UP000051450">
    <property type="component" value="Unassembled WGS sequence"/>
</dbReference>
<reference evidence="1 2" key="1">
    <citation type="journal article" date="2015" name="Genome Announc.">
        <title>Expanding the biotechnology potential of lactobacilli through comparative genomics of 213 strains and associated genera.</title>
        <authorList>
            <person name="Sun Z."/>
            <person name="Harris H.M."/>
            <person name="McCann A."/>
            <person name="Guo C."/>
            <person name="Argimon S."/>
            <person name="Zhang W."/>
            <person name="Yang X."/>
            <person name="Jeffery I.B."/>
            <person name="Cooney J.C."/>
            <person name="Kagawa T.F."/>
            <person name="Liu W."/>
            <person name="Song Y."/>
            <person name="Salvetti E."/>
            <person name="Wrobel A."/>
            <person name="Rasinkangas P."/>
            <person name="Parkhill J."/>
            <person name="Rea M.C."/>
            <person name="O'Sullivan O."/>
            <person name="Ritari J."/>
            <person name="Douillard F.P."/>
            <person name="Paul Ross R."/>
            <person name="Yang R."/>
            <person name="Briner A.E."/>
            <person name="Felis G.E."/>
            <person name="de Vos W.M."/>
            <person name="Barrangou R."/>
            <person name="Klaenhammer T.R."/>
            <person name="Caufield P.W."/>
            <person name="Cui Y."/>
            <person name="Zhang H."/>
            <person name="O'Toole P.W."/>
        </authorList>
    </citation>
    <scope>NUCLEOTIDE SEQUENCE [LARGE SCALE GENOMIC DNA]</scope>
    <source>
        <strain evidence="1 2">DSM 15638</strain>
    </source>
</reference>
<keyword evidence="2" id="KW-1185">Reference proteome</keyword>
<dbReference type="STRING" id="1423719.FC66_GL001084"/>
<evidence type="ECO:0000313" key="2">
    <source>
        <dbReference type="Proteomes" id="UP000051450"/>
    </source>
</evidence>
<protein>
    <submittedName>
        <fullName evidence="1">Uncharacterized protein</fullName>
    </submittedName>
</protein>
<accession>A0A0R1HH34</accession>
<gene>
    <name evidence="1" type="ORF">FC66_GL001084</name>
</gene>
<sequence length="141" mass="17047">MEENKMDLKQLLDQQTYEILTREYGLHDAYIDAMTYENTGDSELKSNIRLVIKLTDYEDEHLKIDLIFEEIWRINYNMDLNTYRYVESGKPIFKEKLGQIMDSRVDYSDQKYTVTIRMQGDYRLVVSAKRFRIETRHLENK</sequence>